<keyword evidence="2" id="KW-1185">Reference proteome</keyword>
<dbReference type="Proteomes" id="UP000321922">
    <property type="component" value="Unassembled WGS sequence"/>
</dbReference>
<name>A0A511QDP9_9VIBR</name>
<reference evidence="1 2" key="1">
    <citation type="submission" date="2019-07" db="EMBL/GenBank/DDBJ databases">
        <title>Whole genome shotgun sequence of Vibrio sagamiensis NBRC 104589.</title>
        <authorList>
            <person name="Hosoyama A."/>
            <person name="Uohara A."/>
            <person name="Ohji S."/>
            <person name="Ichikawa N."/>
        </authorList>
    </citation>
    <scope>NUCLEOTIDE SEQUENCE [LARGE SCALE GENOMIC DNA]</scope>
    <source>
        <strain evidence="1 2">NBRC 104589</strain>
    </source>
</reference>
<dbReference type="PROSITE" id="PS51257">
    <property type="entry name" value="PROKAR_LIPOPROTEIN"/>
    <property type="match status" value="1"/>
</dbReference>
<proteinExistence type="predicted"/>
<dbReference type="InterPro" id="IPR021431">
    <property type="entry name" value="DUF3080"/>
</dbReference>
<dbReference type="RefSeq" id="WP_227739653.1">
    <property type="nucleotide sequence ID" value="NZ_BAOJ01000135.1"/>
</dbReference>
<dbReference type="EMBL" id="BJXJ01000012">
    <property type="protein sequence ID" value="GEM75420.1"/>
    <property type="molecule type" value="Genomic_DNA"/>
</dbReference>
<evidence type="ECO:0000313" key="2">
    <source>
        <dbReference type="Proteomes" id="UP000321922"/>
    </source>
</evidence>
<organism evidence="1 2">
    <name type="scientific">Vibrio sagamiensis NBRC 104589</name>
    <dbReference type="NCBI Taxonomy" id="1219064"/>
    <lineage>
        <taxon>Bacteria</taxon>
        <taxon>Pseudomonadati</taxon>
        <taxon>Pseudomonadota</taxon>
        <taxon>Gammaproteobacteria</taxon>
        <taxon>Vibrionales</taxon>
        <taxon>Vibrionaceae</taxon>
        <taxon>Vibrio</taxon>
    </lineage>
</organism>
<comment type="caution">
    <text evidence="1">The sequence shown here is derived from an EMBL/GenBank/DDBJ whole genome shotgun (WGS) entry which is preliminary data.</text>
</comment>
<evidence type="ECO:0000313" key="1">
    <source>
        <dbReference type="EMBL" id="GEM75420.1"/>
    </source>
</evidence>
<accession>A0A511QDP9</accession>
<dbReference type="AlphaFoldDB" id="A0A511QDP9"/>
<evidence type="ECO:0008006" key="3">
    <source>
        <dbReference type="Google" id="ProtNLM"/>
    </source>
</evidence>
<dbReference type="Pfam" id="PF11279">
    <property type="entry name" value="DUF3080"/>
    <property type="match status" value="1"/>
</dbReference>
<protein>
    <recommendedName>
        <fullName evidence="3">DUF3080 domain-containing protein</fullName>
    </recommendedName>
</protein>
<sequence>MFKDRAQPIVKIGFSFIYVIFLVGCDLQNSSQEKVFGKYHQRLTNILEVSYSSVDASSPVTIPSKRSLFQTLPRLSLGLLESFQLRECGLFDLVAQKNNQLGKVQDAFYDFDYQVKLLKILETCLQNPNLGEQDKASLINLNQQKWQHFNTHLDNLFFTSVAMRKQLTSSQWLVNEGDADTIFIKKGLSTLSNYYQTPTLHADKLPEDSILIFQEKFEKTRLIGKLYYSLKSSKQWLKHTTNVLEKNRSSIICLPKRDKTRFLYLNNVFNSIYINEIQPYLAYLDSTYWELSDGISLVEQRMSLLKETYSLSQTHKQFQQAILDHVQFWQRLFKECGVNINKR</sequence>
<gene>
    <name evidence="1" type="ORF">VSA01S_15320</name>
</gene>